<dbReference type="Pfam" id="PF15550">
    <property type="entry name" value="Draxin"/>
    <property type="match status" value="1"/>
</dbReference>
<organism evidence="7 8">
    <name type="scientific">Polyodon spathula</name>
    <name type="common">North American paddlefish</name>
    <name type="synonym">Squalus spathula</name>
    <dbReference type="NCBI Taxonomy" id="7913"/>
    <lineage>
        <taxon>Eukaryota</taxon>
        <taxon>Metazoa</taxon>
        <taxon>Chordata</taxon>
        <taxon>Craniata</taxon>
        <taxon>Vertebrata</taxon>
        <taxon>Euteleostomi</taxon>
        <taxon>Actinopterygii</taxon>
        <taxon>Chondrostei</taxon>
        <taxon>Acipenseriformes</taxon>
        <taxon>Polyodontidae</taxon>
        <taxon>Polyodon</taxon>
    </lineage>
</organism>
<proteinExistence type="predicted"/>
<feature type="chain" id="PRO_5046777672" evidence="6">
    <location>
        <begin position="26"/>
        <end position="324"/>
    </location>
</feature>
<evidence type="ECO:0000256" key="5">
    <source>
        <dbReference type="SAM" id="MobiDB-lite"/>
    </source>
</evidence>
<dbReference type="InterPro" id="IPR029094">
    <property type="entry name" value="Draxin"/>
</dbReference>
<gene>
    <name evidence="7" type="primary">Draxinb</name>
    <name evidence="7" type="ORF">GTO93_0006702</name>
</gene>
<keyword evidence="8" id="KW-1185">Reference proteome</keyword>
<dbReference type="EMBL" id="JAAWVQ010167216">
    <property type="protein sequence ID" value="MBN3287564.1"/>
    <property type="molecule type" value="Genomic_DNA"/>
</dbReference>
<feature type="compositionally biased region" description="Basic residues" evidence="5">
    <location>
        <begin position="144"/>
        <end position="157"/>
    </location>
</feature>
<feature type="compositionally biased region" description="Polar residues" evidence="5">
    <location>
        <begin position="30"/>
        <end position="49"/>
    </location>
</feature>
<comment type="caution">
    <text evidence="7">The sequence shown here is derived from an EMBL/GenBank/DDBJ whole genome shotgun (WGS) entry which is preliminary data.</text>
</comment>
<keyword evidence="4" id="KW-0325">Glycoprotein</keyword>
<name>A0ABS2YM55_POLSP</name>
<protein>
    <submittedName>
        <fullName evidence="7">DRXIB protein</fullName>
    </submittedName>
</protein>
<evidence type="ECO:0000256" key="4">
    <source>
        <dbReference type="ARBA" id="ARBA00023180"/>
    </source>
</evidence>
<evidence type="ECO:0000256" key="1">
    <source>
        <dbReference type="ARBA" id="ARBA00022473"/>
    </source>
</evidence>
<keyword evidence="3 6" id="KW-0732">Signal</keyword>
<sequence>MAAHPWCLALLLALLLVGDFTLTDSAEPGSGNNKRVSSQQPTGTANYLQSPELWAQQPGHHRRQGGRKDKASTGLLSREVQQLGRPEDDGTGLEGLTPVRLELGERESRTLALQDEHHGGGFLGFGIPFHERDNHPPSAESTLKGRKQHKKHRGRDKARHDKGTQQRGCLQACQIYPLYVFNKLNQCVARSIRIFTLCTIRTQHSGAQLSAFDLCLYFQKPSQGRVRSDGDVMPTLDMALFDWTDYEDLKPAWPSSRKKGETAILTKYFNIFQNCVHASFCDLSLIIKCSRAGTLAGMRGRLPLHSTLSLSVFTGNLGKPLTLQ</sequence>
<keyword evidence="1" id="KW-0217">Developmental protein</keyword>
<evidence type="ECO:0000313" key="8">
    <source>
        <dbReference type="Proteomes" id="UP001166093"/>
    </source>
</evidence>
<accession>A0ABS2YM55</accession>
<feature type="non-terminal residue" evidence="7">
    <location>
        <position position="1"/>
    </location>
</feature>
<dbReference type="PANTHER" id="PTHR28610">
    <property type="entry name" value="DRAXIN"/>
    <property type="match status" value="1"/>
</dbReference>
<dbReference type="Proteomes" id="UP001166093">
    <property type="component" value="Unassembled WGS sequence"/>
</dbReference>
<dbReference type="PANTHER" id="PTHR28610:SF1">
    <property type="entry name" value="DRAXIN"/>
    <property type="match status" value="1"/>
</dbReference>
<feature type="region of interest" description="Disordered" evidence="5">
    <location>
        <begin position="24"/>
        <end position="100"/>
    </location>
</feature>
<keyword evidence="2" id="KW-0964">Secreted</keyword>
<feature type="region of interest" description="Disordered" evidence="5">
    <location>
        <begin position="123"/>
        <end position="163"/>
    </location>
</feature>
<evidence type="ECO:0000313" key="7">
    <source>
        <dbReference type="EMBL" id="MBN3287564.1"/>
    </source>
</evidence>
<feature type="signal peptide" evidence="6">
    <location>
        <begin position="1"/>
        <end position="25"/>
    </location>
</feature>
<evidence type="ECO:0000256" key="3">
    <source>
        <dbReference type="ARBA" id="ARBA00022729"/>
    </source>
</evidence>
<reference evidence="7" key="1">
    <citation type="journal article" date="2021" name="Cell">
        <title>Tracing the genetic footprints of vertebrate landing in non-teleost ray-finned fishes.</title>
        <authorList>
            <person name="Bi X."/>
            <person name="Wang K."/>
            <person name="Yang L."/>
            <person name="Pan H."/>
            <person name="Jiang H."/>
            <person name="Wei Q."/>
            <person name="Fang M."/>
            <person name="Yu H."/>
            <person name="Zhu C."/>
            <person name="Cai Y."/>
            <person name="He Y."/>
            <person name="Gan X."/>
            <person name="Zeng H."/>
            <person name="Yu D."/>
            <person name="Zhu Y."/>
            <person name="Jiang H."/>
            <person name="Qiu Q."/>
            <person name="Yang H."/>
            <person name="Zhang Y.E."/>
            <person name="Wang W."/>
            <person name="Zhu M."/>
            <person name="He S."/>
            <person name="Zhang G."/>
        </authorList>
    </citation>
    <scope>NUCLEOTIDE SEQUENCE</scope>
    <source>
        <strain evidence="7">Pddl_001</strain>
    </source>
</reference>
<feature type="non-terminal residue" evidence="7">
    <location>
        <position position="324"/>
    </location>
</feature>
<evidence type="ECO:0000256" key="2">
    <source>
        <dbReference type="ARBA" id="ARBA00022525"/>
    </source>
</evidence>
<evidence type="ECO:0000256" key="6">
    <source>
        <dbReference type="SAM" id="SignalP"/>
    </source>
</evidence>